<proteinExistence type="evidence at transcript level"/>
<keyword evidence="5 10" id="KW-0552">Olfaction</keyword>
<dbReference type="GO" id="GO:0005886">
    <property type="term" value="C:plasma membrane"/>
    <property type="evidence" value="ECO:0007669"/>
    <property type="project" value="UniProtKB-SubCell"/>
</dbReference>
<dbReference type="InterPro" id="IPR004117">
    <property type="entry name" value="7tm6_olfct_rcpt"/>
</dbReference>
<reference evidence="12" key="2">
    <citation type="submission" date="2016-01" db="EMBL/GenBank/DDBJ databases">
        <title>Candidate chemosensory genes identified in Adelphocoris lineolatus (Goeze) (Hemiptera: Miridae) by antennal transcriptome analysis.</title>
        <authorList>
            <person name="Xiao Y."/>
        </authorList>
    </citation>
    <scope>NUCLEOTIDE SEQUENCE</scope>
</reference>
<feature type="transmembrane region" description="Helical" evidence="10">
    <location>
        <begin position="320"/>
        <end position="341"/>
    </location>
</feature>
<name>A0A1B3Z571_ADELI</name>
<evidence type="ECO:0000256" key="10">
    <source>
        <dbReference type="RuleBase" id="RU351113"/>
    </source>
</evidence>
<evidence type="ECO:0000313" key="12">
    <source>
        <dbReference type="EMBL" id="APZ81429.1"/>
    </source>
</evidence>
<keyword evidence="7 10" id="KW-0472">Membrane</keyword>
<dbReference type="GO" id="GO:0007165">
    <property type="term" value="P:signal transduction"/>
    <property type="evidence" value="ECO:0007669"/>
    <property type="project" value="UniProtKB-KW"/>
</dbReference>
<feature type="transmembrane region" description="Helical" evidence="10">
    <location>
        <begin position="197"/>
        <end position="214"/>
    </location>
</feature>
<keyword evidence="4 10" id="KW-0812">Transmembrane</keyword>
<dbReference type="PANTHER" id="PTHR21137:SF35">
    <property type="entry name" value="ODORANT RECEPTOR 19A-RELATED"/>
    <property type="match status" value="1"/>
</dbReference>
<evidence type="ECO:0000256" key="6">
    <source>
        <dbReference type="ARBA" id="ARBA00022989"/>
    </source>
</evidence>
<keyword evidence="3 10" id="KW-0716">Sensory transduction</keyword>
<protein>
    <recommendedName>
        <fullName evidence="10">Odorant receptor</fullName>
    </recommendedName>
</protein>
<organism evidence="11">
    <name type="scientific">Adelphocoris lineolatus</name>
    <name type="common">Alfalfa plant bug</name>
    <dbReference type="NCBI Taxonomy" id="236346"/>
    <lineage>
        <taxon>Eukaryota</taxon>
        <taxon>Metazoa</taxon>
        <taxon>Ecdysozoa</taxon>
        <taxon>Arthropoda</taxon>
        <taxon>Hexapoda</taxon>
        <taxon>Insecta</taxon>
        <taxon>Pterygota</taxon>
        <taxon>Neoptera</taxon>
        <taxon>Paraneoptera</taxon>
        <taxon>Hemiptera</taxon>
        <taxon>Heteroptera</taxon>
        <taxon>Panheteroptera</taxon>
        <taxon>Cimicomorpha</taxon>
        <taxon>Miridae</taxon>
        <taxon>Mirini</taxon>
        <taxon>Adelphocoris</taxon>
    </lineage>
</organism>
<feature type="transmembrane region" description="Helical" evidence="10">
    <location>
        <begin position="43"/>
        <end position="67"/>
    </location>
</feature>
<dbReference type="GO" id="GO:0005549">
    <property type="term" value="F:odorant binding"/>
    <property type="evidence" value="ECO:0007669"/>
    <property type="project" value="InterPro"/>
</dbReference>
<keyword evidence="2" id="KW-1003">Cell membrane</keyword>
<keyword evidence="9 10" id="KW-0807">Transducer</keyword>
<dbReference type="EMBL" id="KT596771">
    <property type="protein sequence ID" value="AOH73454.1"/>
    <property type="molecule type" value="mRNA"/>
</dbReference>
<dbReference type="PANTHER" id="PTHR21137">
    <property type="entry name" value="ODORANT RECEPTOR"/>
    <property type="match status" value="1"/>
</dbReference>
<evidence type="ECO:0000256" key="8">
    <source>
        <dbReference type="ARBA" id="ARBA00023170"/>
    </source>
</evidence>
<evidence type="ECO:0000256" key="3">
    <source>
        <dbReference type="ARBA" id="ARBA00022606"/>
    </source>
</evidence>
<evidence type="ECO:0000313" key="11">
    <source>
        <dbReference type="EMBL" id="AOH73454.1"/>
    </source>
</evidence>
<dbReference type="GO" id="GO:0004984">
    <property type="term" value="F:olfactory receptor activity"/>
    <property type="evidence" value="ECO:0007669"/>
    <property type="project" value="InterPro"/>
</dbReference>
<dbReference type="AlphaFoldDB" id="A0A1B3Z571"/>
<keyword evidence="8 10" id="KW-0675">Receptor</keyword>
<comment type="caution">
    <text evidence="10">Lacks conserved residue(s) required for the propagation of feature annotation.</text>
</comment>
<dbReference type="EMBL" id="KU523607">
    <property type="protein sequence ID" value="APZ81429.1"/>
    <property type="molecule type" value="mRNA"/>
</dbReference>
<comment type="similarity">
    <text evidence="10">Belongs to the insect chemoreceptor superfamily. Heteromeric odorant receptor channel (TC 1.A.69) family.</text>
</comment>
<evidence type="ECO:0000256" key="1">
    <source>
        <dbReference type="ARBA" id="ARBA00004651"/>
    </source>
</evidence>
<evidence type="ECO:0000256" key="7">
    <source>
        <dbReference type="ARBA" id="ARBA00023136"/>
    </source>
</evidence>
<evidence type="ECO:0000256" key="4">
    <source>
        <dbReference type="ARBA" id="ARBA00022692"/>
    </source>
</evidence>
<feature type="transmembrane region" description="Helical" evidence="10">
    <location>
        <begin position="142"/>
        <end position="166"/>
    </location>
</feature>
<comment type="subcellular location">
    <subcellularLocation>
        <location evidence="1 10">Cell membrane</location>
        <topology evidence="1 10">Multi-pass membrane protein</topology>
    </subcellularLocation>
</comment>
<accession>A0A1B3Z571</accession>
<evidence type="ECO:0000256" key="9">
    <source>
        <dbReference type="ARBA" id="ARBA00023224"/>
    </source>
</evidence>
<keyword evidence="6 10" id="KW-1133">Transmembrane helix</keyword>
<reference evidence="11" key="1">
    <citation type="submission" date="2015-08" db="EMBL/GenBank/DDBJ databases">
        <title>Identification and functional characterization of two olfactory receptors in Adelphocoris lineolatus.</title>
        <authorList>
            <person name="Yan S."/>
            <person name="Zhang J."/>
            <person name="Liu Y."/>
            <person name="Wang G."/>
        </authorList>
    </citation>
    <scope>NUCLEOTIDE SEQUENCE</scope>
</reference>
<dbReference type="Pfam" id="PF02949">
    <property type="entry name" value="7tm_6"/>
    <property type="match status" value="1"/>
</dbReference>
<evidence type="ECO:0000256" key="5">
    <source>
        <dbReference type="ARBA" id="ARBA00022725"/>
    </source>
</evidence>
<feature type="transmembrane region" description="Helical" evidence="10">
    <location>
        <begin position="285"/>
        <end position="308"/>
    </location>
</feature>
<evidence type="ECO:0000256" key="2">
    <source>
        <dbReference type="ARBA" id="ARBA00022475"/>
    </source>
</evidence>
<sequence length="419" mass="48595">MTDEHLAGVSRIYRDALGFSQLDVFLDAKPPQNGRFSWHIKRIVAQFFVCFLAPSFISLQICGVLTAESQNLKQLSFDLGFLSHNVQNFVKMTYWLTHLKSVRSLCIDVSTFNVNKYRPILSSWVLKKETDVTRKFMNRCFLISYGNLIFWVALPTIVSICNYFRYVAGVTEGQDSYIPRLSPTRFPVDMSSLRNRLLVGFFEYGLITMGFVYFQPIDMFFSSIVNMVRTQFFILNSSLFEMPADLEEFWGSRIPVQDTQPPMDLRLFVEDHQRLVRYGVQLRKFLNPVLGMVTVDCFNIMCSLLIVITEILEGDMNFTALLELISGLLVILSSLVVFYTYTSTSGMLKEAEESVFEALYAHKWYGKNDEHKKNVIFMQIRTESANKIPMFHIGDVGRDTFIEGLRMCYTYYNFLKQFK</sequence>